<evidence type="ECO:0000259" key="1">
    <source>
        <dbReference type="PROSITE" id="PS51934"/>
    </source>
</evidence>
<dbReference type="Gene3D" id="3.90.1720.10">
    <property type="entry name" value="endopeptidase domain like (from Nostoc punctiforme)"/>
    <property type="match status" value="1"/>
</dbReference>
<reference evidence="3" key="1">
    <citation type="journal article" date="2017" name="Front. Plant Sci.">
        <title>Climate Clever Clovers: New Paradigm to Reduce the Environmental Footprint of Ruminants by Breeding Low Methanogenic Forages Utilizing Haplotype Variation.</title>
        <authorList>
            <person name="Kaur P."/>
            <person name="Appels R."/>
            <person name="Bayer P.E."/>
            <person name="Keeble-Gagnere G."/>
            <person name="Wang J."/>
            <person name="Hirakawa H."/>
            <person name="Shirasawa K."/>
            <person name="Vercoe P."/>
            <person name="Stefanova K."/>
            <person name="Durmic Z."/>
            <person name="Nichols P."/>
            <person name="Revell C."/>
            <person name="Isobe S.N."/>
            <person name="Edwards D."/>
            <person name="Erskine W."/>
        </authorList>
    </citation>
    <scope>NUCLEOTIDE SEQUENCE [LARGE SCALE GENOMIC DNA]</scope>
    <source>
        <strain evidence="3">cv. Daliak</strain>
    </source>
</reference>
<evidence type="ECO:0000313" key="3">
    <source>
        <dbReference type="Proteomes" id="UP000242715"/>
    </source>
</evidence>
<dbReference type="OrthoDB" id="421951at2759"/>
<proteinExistence type="predicted"/>
<dbReference type="AlphaFoldDB" id="A0A2Z6PHZ7"/>
<dbReference type="PROSITE" id="PS51934">
    <property type="entry name" value="LRAT"/>
    <property type="match status" value="1"/>
</dbReference>
<dbReference type="InterPro" id="IPR007053">
    <property type="entry name" value="LRAT_dom"/>
</dbReference>
<feature type="domain" description="LRAT" evidence="1">
    <location>
        <begin position="1"/>
        <end position="118"/>
    </location>
</feature>
<dbReference type="Proteomes" id="UP000242715">
    <property type="component" value="Unassembled WGS sequence"/>
</dbReference>
<dbReference type="Pfam" id="PF04970">
    <property type="entry name" value="LRAT"/>
    <property type="match status" value="1"/>
</dbReference>
<dbReference type="PANTHER" id="PTHR46137:SF3">
    <property type="entry name" value="OS05G0310600 PROTEIN"/>
    <property type="match status" value="1"/>
</dbReference>
<sequence>MMGRIFTCSALSSFDTDIPCPRCGDGSQTRTHGVFSSCLDCFLSGGELYLYQYGVSYAVFIAQARGGTCTLASSDPTEEVLHRAFYLLENGFGDYHVSKNNCEDFAIYCKTGLRVTAEDSSVGGSGQAASIVAGAKTTFWSALPYLVSSSIGMTVNCGTYFLRRLSSDIGYRSGVTKVPVEKLFEMAKAEN</sequence>
<organism evidence="2 3">
    <name type="scientific">Trifolium subterraneum</name>
    <name type="common">Subterranean clover</name>
    <dbReference type="NCBI Taxonomy" id="3900"/>
    <lineage>
        <taxon>Eukaryota</taxon>
        <taxon>Viridiplantae</taxon>
        <taxon>Streptophyta</taxon>
        <taxon>Embryophyta</taxon>
        <taxon>Tracheophyta</taxon>
        <taxon>Spermatophyta</taxon>
        <taxon>Magnoliopsida</taxon>
        <taxon>eudicotyledons</taxon>
        <taxon>Gunneridae</taxon>
        <taxon>Pentapetalae</taxon>
        <taxon>rosids</taxon>
        <taxon>fabids</taxon>
        <taxon>Fabales</taxon>
        <taxon>Fabaceae</taxon>
        <taxon>Papilionoideae</taxon>
        <taxon>50 kb inversion clade</taxon>
        <taxon>NPAAA clade</taxon>
        <taxon>Hologalegina</taxon>
        <taxon>IRL clade</taxon>
        <taxon>Trifolieae</taxon>
        <taxon>Trifolium</taxon>
    </lineage>
</organism>
<protein>
    <recommendedName>
        <fullName evidence="1">LRAT domain-containing protein</fullName>
    </recommendedName>
</protein>
<dbReference type="PANTHER" id="PTHR46137">
    <property type="entry name" value="OS05G0310600 PROTEIN"/>
    <property type="match status" value="1"/>
</dbReference>
<evidence type="ECO:0000313" key="2">
    <source>
        <dbReference type="EMBL" id="GAU44117.1"/>
    </source>
</evidence>
<keyword evidence="3" id="KW-1185">Reference proteome</keyword>
<name>A0A2Z6PHZ7_TRISU</name>
<dbReference type="EMBL" id="DF974016">
    <property type="protein sequence ID" value="GAU44117.1"/>
    <property type="molecule type" value="Genomic_DNA"/>
</dbReference>
<gene>
    <name evidence="2" type="ORF">TSUD_124040</name>
</gene>
<accession>A0A2Z6PHZ7</accession>